<gene>
    <name evidence="8" type="ORF">SAMN05421509_106165</name>
</gene>
<evidence type="ECO:0000256" key="2">
    <source>
        <dbReference type="ARBA" id="ARBA00022670"/>
    </source>
</evidence>
<evidence type="ECO:0000256" key="3">
    <source>
        <dbReference type="ARBA" id="ARBA00022801"/>
    </source>
</evidence>
<dbReference type="PANTHER" id="PTHR42987:SF8">
    <property type="entry name" value="PROTEINASE"/>
    <property type="match status" value="1"/>
</dbReference>
<evidence type="ECO:0000313" key="9">
    <source>
        <dbReference type="Proteomes" id="UP000219023"/>
    </source>
</evidence>
<dbReference type="NCBIfam" id="TIGR00706">
    <property type="entry name" value="SppA_dom"/>
    <property type="match status" value="1"/>
</dbReference>
<evidence type="ECO:0000256" key="5">
    <source>
        <dbReference type="SAM" id="MobiDB-lite"/>
    </source>
</evidence>
<feature type="domain" description="Peptidase S49" evidence="7">
    <location>
        <begin position="172"/>
        <end position="310"/>
    </location>
</feature>
<protein>
    <submittedName>
        <fullName evidence="8">Protease-4</fullName>
    </submittedName>
</protein>
<keyword evidence="6" id="KW-0472">Membrane</keyword>
<organism evidence="8 9">
    <name type="scientific">Chromohalobacter canadensis</name>
    <dbReference type="NCBI Taxonomy" id="141389"/>
    <lineage>
        <taxon>Bacteria</taxon>
        <taxon>Pseudomonadati</taxon>
        <taxon>Pseudomonadota</taxon>
        <taxon>Gammaproteobacteria</taxon>
        <taxon>Oceanospirillales</taxon>
        <taxon>Halomonadaceae</taxon>
        <taxon>Chromohalobacter</taxon>
    </lineage>
</organism>
<evidence type="ECO:0000256" key="1">
    <source>
        <dbReference type="ARBA" id="ARBA00008683"/>
    </source>
</evidence>
<keyword evidence="6" id="KW-0812">Transmembrane</keyword>
<dbReference type="Proteomes" id="UP000219023">
    <property type="component" value="Unassembled WGS sequence"/>
</dbReference>
<dbReference type="Gene3D" id="3.90.226.10">
    <property type="entry name" value="2-enoyl-CoA Hydratase, Chain A, domain 1"/>
    <property type="match status" value="1"/>
</dbReference>
<evidence type="ECO:0000256" key="6">
    <source>
        <dbReference type="SAM" id="Phobius"/>
    </source>
</evidence>
<dbReference type="GO" id="GO:0008236">
    <property type="term" value="F:serine-type peptidase activity"/>
    <property type="evidence" value="ECO:0007669"/>
    <property type="project" value="UniProtKB-KW"/>
</dbReference>
<dbReference type="InterPro" id="IPR002142">
    <property type="entry name" value="Peptidase_S49"/>
</dbReference>
<evidence type="ECO:0000313" key="8">
    <source>
        <dbReference type="EMBL" id="SOC56135.1"/>
    </source>
</evidence>
<dbReference type="RefSeq" id="WP_097023254.1">
    <property type="nucleotide sequence ID" value="NZ_OBQJ01000006.1"/>
</dbReference>
<dbReference type="EMBL" id="OBQJ01000006">
    <property type="protein sequence ID" value="SOC56135.1"/>
    <property type="molecule type" value="Genomic_DNA"/>
</dbReference>
<comment type="similarity">
    <text evidence="1">Belongs to the peptidase S49 family.</text>
</comment>
<dbReference type="GO" id="GO:0006508">
    <property type="term" value="P:proteolysis"/>
    <property type="evidence" value="ECO:0007669"/>
    <property type="project" value="UniProtKB-KW"/>
</dbReference>
<reference evidence="8 9" key="1">
    <citation type="submission" date="2017-08" db="EMBL/GenBank/DDBJ databases">
        <authorList>
            <person name="de Groot N.N."/>
        </authorList>
    </citation>
    <scope>NUCLEOTIDE SEQUENCE [LARGE SCALE GENOMIC DNA]</scope>
    <source>
        <strain evidence="8 9">USBA 855</strain>
    </source>
</reference>
<keyword evidence="2 8" id="KW-0645">Protease</keyword>
<dbReference type="OrthoDB" id="9764363at2"/>
<keyword evidence="4" id="KW-0720">Serine protease</keyword>
<dbReference type="InterPro" id="IPR004635">
    <property type="entry name" value="Pept_S49_SppA"/>
</dbReference>
<accession>A0A285VQ09</accession>
<evidence type="ECO:0000256" key="4">
    <source>
        <dbReference type="ARBA" id="ARBA00022825"/>
    </source>
</evidence>
<dbReference type="InterPro" id="IPR029045">
    <property type="entry name" value="ClpP/crotonase-like_dom_sf"/>
</dbReference>
<feature type="compositionally biased region" description="Basic and acidic residues" evidence="5">
    <location>
        <begin position="1"/>
        <end position="28"/>
    </location>
</feature>
<keyword evidence="6" id="KW-1133">Transmembrane helix</keyword>
<dbReference type="CDD" id="cd07023">
    <property type="entry name" value="S49_Sppa_N_C"/>
    <property type="match status" value="1"/>
</dbReference>
<dbReference type="Gene3D" id="6.20.330.10">
    <property type="match status" value="1"/>
</dbReference>
<feature type="region of interest" description="Disordered" evidence="5">
    <location>
        <begin position="1"/>
        <end position="35"/>
    </location>
</feature>
<dbReference type="InterPro" id="IPR047272">
    <property type="entry name" value="S49_SppA_C"/>
</dbReference>
<dbReference type="PANTHER" id="PTHR42987">
    <property type="entry name" value="PEPTIDASE S49"/>
    <property type="match status" value="1"/>
</dbReference>
<name>A0A285VQ09_9GAMM</name>
<keyword evidence="3" id="KW-0378">Hydrolase</keyword>
<proteinExistence type="inferred from homology"/>
<sequence length="359" mass="39898">MSDDKREDAWTQGPEVERASRERNKAGESDEEAISDPERLRELRRLREQRMLDRWIDGVLVEQRRSRRWKLFFRLVVVLLIASSLAMTTYALFFADRDMTGGAGAPHLGVVEVDGVIDADGESSAERIIEGLRAAWEAPSSRAVVLHINSPGGSPVQSQRVYDEVRRLTEKGDKPVVAVIEDIGASGAYYMASAADDIYAAPASLVGSIGVIYSGFGAQEAIDKLGIERRVFTSGDNKAFLDPFSPMRDEQREFWQDVLDTTHRQFIEDVKAGRGERLADDPKLFSGLVWTGEQALDLGLIDGLESLDGLSRERFDDVQLHDYTPALDPLSRLSRQLGRVAAEWAGISSNASPVRYQVQ</sequence>
<dbReference type="Pfam" id="PF01343">
    <property type="entry name" value="Peptidase_S49"/>
    <property type="match status" value="1"/>
</dbReference>
<dbReference type="SUPFAM" id="SSF52096">
    <property type="entry name" value="ClpP/crotonase"/>
    <property type="match status" value="1"/>
</dbReference>
<feature type="transmembrane region" description="Helical" evidence="6">
    <location>
        <begin position="71"/>
        <end position="93"/>
    </location>
</feature>
<dbReference type="AlphaFoldDB" id="A0A285VQ09"/>
<evidence type="ECO:0000259" key="7">
    <source>
        <dbReference type="Pfam" id="PF01343"/>
    </source>
</evidence>